<dbReference type="Proteomes" id="UP000321525">
    <property type="component" value="Unassembled WGS sequence"/>
</dbReference>
<keyword evidence="4" id="KW-0175">Coiled coil</keyword>
<comment type="cofactor">
    <cofactor evidence="1">
        <name>Mg(2+)</name>
        <dbReference type="ChEBI" id="CHEBI:18420"/>
    </cofactor>
</comment>
<proteinExistence type="predicted"/>
<comment type="caution">
    <text evidence="7">The sequence shown here is derived from an EMBL/GenBank/DDBJ whole genome shotgun (WGS) entry which is preliminary data.</text>
</comment>
<dbReference type="OrthoDB" id="9812260at2"/>
<dbReference type="SUPFAM" id="SSF55073">
    <property type="entry name" value="Nucleotide cyclase"/>
    <property type="match status" value="1"/>
</dbReference>
<dbReference type="InterPro" id="IPR029787">
    <property type="entry name" value="Nucleotide_cyclase"/>
</dbReference>
<evidence type="ECO:0000313" key="7">
    <source>
        <dbReference type="EMBL" id="TWX70259.1"/>
    </source>
</evidence>
<evidence type="ECO:0000256" key="1">
    <source>
        <dbReference type="ARBA" id="ARBA00001946"/>
    </source>
</evidence>
<keyword evidence="8" id="KW-1185">Reference proteome</keyword>
<dbReference type="FunFam" id="3.30.70.270:FF:000001">
    <property type="entry name" value="Diguanylate cyclase domain protein"/>
    <property type="match status" value="1"/>
</dbReference>
<dbReference type="PROSITE" id="PS50887">
    <property type="entry name" value="GGDEF"/>
    <property type="match status" value="1"/>
</dbReference>
<dbReference type="Pfam" id="PF00990">
    <property type="entry name" value="GGDEF"/>
    <property type="match status" value="1"/>
</dbReference>
<feature type="domain" description="GGDEF" evidence="5">
    <location>
        <begin position="402"/>
        <end position="532"/>
    </location>
</feature>
<sequence>MSNNPAVNKEIMLLKKKLELAITSRADVETDLKSQSSLLISFIEKLSLVCKGMDITLDNKLAKLRLLLKNSAPLADIQAHIVATSLLLQQQSQINISNLNQLHERFHIAGLALQKINGLPADLRRKLRSLITESKDPKDAVLQYVPLLSQLLTFYDNALTAKFNDAVSVGGLLGQENLTTKLAEVNNDAELKYIARFETIVSGLIVSDKHAKDIAVVKSQLNEGISNNNLLDSLLTVFDVIIEDLNDERNTAKVFLSTLSETLTTVQSAVKTTLTSCKKAQSQHGLLNEQLQKQIVDMANGLDKATSLADIKVDINAKLKLIAGTLEKKTTFEREQQDALHGQLSSMTEKVELLERQSRSFEKRIQEQQARSLQDALTKLNNRAAFDEYFAKEMVRFHNKNFDLAIVVMDLDNFKRINDTYGHTAGDKTLQVISSTLKKYIGSEAFIARYGGEEFVLVFSGTNQENLIEKLNRLRLQVAKLPFKFKSNKVTITISIGATHIHQDDNVHMAFERADVALYQAKEKGKNNVVYL</sequence>
<evidence type="ECO:0000259" key="5">
    <source>
        <dbReference type="PROSITE" id="PS50887"/>
    </source>
</evidence>
<reference evidence="7 9" key="1">
    <citation type="submission" date="2019-07" db="EMBL/GenBank/DDBJ databases">
        <title>Genomes of sea-ice associated Colwellia species.</title>
        <authorList>
            <person name="Bowman J.P."/>
        </authorList>
    </citation>
    <scope>NUCLEOTIDE SEQUENCE [LARGE SCALE GENOMIC DNA]</scope>
    <source>
        <strain evidence="6 8">ACAM 607</strain>
        <strain evidence="7 9">IC036</strain>
    </source>
</reference>
<feature type="coiled-coil region" evidence="4">
    <location>
        <begin position="344"/>
        <end position="383"/>
    </location>
</feature>
<dbReference type="InterPro" id="IPR000160">
    <property type="entry name" value="GGDEF_dom"/>
</dbReference>
<dbReference type="SMART" id="SM00267">
    <property type="entry name" value="GGDEF"/>
    <property type="match status" value="1"/>
</dbReference>
<evidence type="ECO:0000313" key="9">
    <source>
        <dbReference type="Proteomes" id="UP000321917"/>
    </source>
</evidence>
<gene>
    <name evidence="6" type="ORF">ESZ26_06330</name>
    <name evidence="7" type="ORF">ESZ27_03820</name>
</gene>
<dbReference type="PANTHER" id="PTHR45138:SF9">
    <property type="entry name" value="DIGUANYLATE CYCLASE DGCM-RELATED"/>
    <property type="match status" value="1"/>
</dbReference>
<dbReference type="InterPro" id="IPR050469">
    <property type="entry name" value="Diguanylate_Cyclase"/>
</dbReference>
<dbReference type="Pfam" id="PF20975">
    <property type="entry name" value="DGCcoil"/>
    <property type="match status" value="1"/>
</dbReference>
<dbReference type="InterPro" id="IPR043128">
    <property type="entry name" value="Rev_trsase/Diguanyl_cyclase"/>
</dbReference>
<evidence type="ECO:0000256" key="2">
    <source>
        <dbReference type="ARBA" id="ARBA00012528"/>
    </source>
</evidence>
<dbReference type="PANTHER" id="PTHR45138">
    <property type="entry name" value="REGULATORY COMPONENTS OF SENSORY TRANSDUCTION SYSTEM"/>
    <property type="match status" value="1"/>
</dbReference>
<dbReference type="RefSeq" id="WP_146798912.1">
    <property type="nucleotide sequence ID" value="NZ_VOLP01000008.1"/>
</dbReference>
<protein>
    <recommendedName>
        <fullName evidence="2">diguanylate cyclase</fullName>
        <ecNumber evidence="2">2.7.7.65</ecNumber>
    </recommendedName>
</protein>
<dbReference type="EMBL" id="VOLR01000007">
    <property type="protein sequence ID" value="TWX61006.1"/>
    <property type="molecule type" value="Genomic_DNA"/>
</dbReference>
<dbReference type="EC" id="2.7.7.65" evidence="2"/>
<dbReference type="CDD" id="cd01949">
    <property type="entry name" value="GGDEF"/>
    <property type="match status" value="1"/>
</dbReference>
<accession>A0A5C6QN39</accession>
<dbReference type="InterPro" id="IPR048516">
    <property type="entry name" value="DGCcoil"/>
</dbReference>
<organism evidence="7 9">
    <name type="scientific">Colwellia hornerae</name>
    <dbReference type="NCBI Taxonomy" id="89402"/>
    <lineage>
        <taxon>Bacteria</taxon>
        <taxon>Pseudomonadati</taxon>
        <taxon>Pseudomonadota</taxon>
        <taxon>Gammaproteobacteria</taxon>
        <taxon>Alteromonadales</taxon>
        <taxon>Colwelliaceae</taxon>
        <taxon>Colwellia</taxon>
    </lineage>
</organism>
<comment type="catalytic activity">
    <reaction evidence="3">
        <text>2 GTP = 3',3'-c-di-GMP + 2 diphosphate</text>
        <dbReference type="Rhea" id="RHEA:24898"/>
        <dbReference type="ChEBI" id="CHEBI:33019"/>
        <dbReference type="ChEBI" id="CHEBI:37565"/>
        <dbReference type="ChEBI" id="CHEBI:58805"/>
        <dbReference type="EC" id="2.7.7.65"/>
    </reaction>
</comment>
<name>A0A5C6QN39_9GAMM</name>
<dbReference type="Proteomes" id="UP000321917">
    <property type="component" value="Unassembled WGS sequence"/>
</dbReference>
<evidence type="ECO:0000313" key="8">
    <source>
        <dbReference type="Proteomes" id="UP000321525"/>
    </source>
</evidence>
<evidence type="ECO:0000256" key="4">
    <source>
        <dbReference type="SAM" id="Coils"/>
    </source>
</evidence>
<dbReference type="AlphaFoldDB" id="A0A5C6QN39"/>
<evidence type="ECO:0000256" key="3">
    <source>
        <dbReference type="ARBA" id="ARBA00034247"/>
    </source>
</evidence>
<dbReference type="NCBIfam" id="TIGR00254">
    <property type="entry name" value="GGDEF"/>
    <property type="match status" value="1"/>
</dbReference>
<dbReference type="EMBL" id="VOLQ01000005">
    <property type="protein sequence ID" value="TWX70259.1"/>
    <property type="molecule type" value="Genomic_DNA"/>
</dbReference>
<dbReference type="GO" id="GO:0052621">
    <property type="term" value="F:diguanylate cyclase activity"/>
    <property type="evidence" value="ECO:0007669"/>
    <property type="project" value="UniProtKB-EC"/>
</dbReference>
<dbReference type="Gene3D" id="3.30.70.270">
    <property type="match status" value="1"/>
</dbReference>
<evidence type="ECO:0000313" key="6">
    <source>
        <dbReference type="EMBL" id="TWX61006.1"/>
    </source>
</evidence>